<evidence type="ECO:0000313" key="3">
    <source>
        <dbReference type="EMBL" id="ARZ72456.1"/>
    </source>
</evidence>
<dbReference type="Proteomes" id="UP000195755">
    <property type="component" value="Chromosome"/>
</dbReference>
<organism evidence="3 4">
    <name type="scientific">Streptomyces albireticuli</name>
    <dbReference type="NCBI Taxonomy" id="1940"/>
    <lineage>
        <taxon>Bacteria</taxon>
        <taxon>Bacillati</taxon>
        <taxon>Actinomycetota</taxon>
        <taxon>Actinomycetes</taxon>
        <taxon>Kitasatosporales</taxon>
        <taxon>Streptomycetaceae</taxon>
        <taxon>Streptomyces</taxon>
    </lineage>
</organism>
<dbReference type="InterPro" id="IPR037523">
    <property type="entry name" value="VOC_core"/>
</dbReference>
<dbReference type="EMBL" id="CP021744">
    <property type="protein sequence ID" value="ARZ72456.1"/>
    <property type="molecule type" value="Genomic_DNA"/>
</dbReference>
<gene>
    <name evidence="3" type="ORF">SMD11_6880</name>
</gene>
<feature type="domain" description="VOC" evidence="2">
    <location>
        <begin position="1"/>
        <end position="130"/>
    </location>
</feature>
<dbReference type="PANTHER" id="PTHR36437:SF2">
    <property type="entry name" value="GLYOXALASE_BLEOMYCIN RESISTANCE PROTEIN_DIOXYGENASE"/>
    <property type="match status" value="1"/>
</dbReference>
<evidence type="ECO:0000313" key="4">
    <source>
        <dbReference type="Proteomes" id="UP000195755"/>
    </source>
</evidence>
<name>A0A1Z2LDS1_9ACTN</name>
<evidence type="ECO:0000256" key="1">
    <source>
        <dbReference type="SAM" id="MobiDB-lite"/>
    </source>
</evidence>
<feature type="region of interest" description="Disordered" evidence="1">
    <location>
        <begin position="131"/>
        <end position="176"/>
    </location>
</feature>
<feature type="compositionally biased region" description="Pro residues" evidence="1">
    <location>
        <begin position="152"/>
        <end position="164"/>
    </location>
</feature>
<reference evidence="3 4" key="1">
    <citation type="submission" date="2017-06" db="EMBL/GenBank/DDBJ databases">
        <title>Streptomyces albireticuli Genome sequencing and assembly.</title>
        <authorList>
            <person name="Wang Y."/>
            <person name="Du B."/>
            <person name="Ding Y."/>
            <person name="Liu H."/>
            <person name="Hou Q."/>
            <person name="Liu K."/>
            <person name="Yao L."/>
            <person name="Wang C."/>
        </authorList>
    </citation>
    <scope>NUCLEOTIDE SEQUENCE [LARGE SCALE GENOMIC DNA]</scope>
    <source>
        <strain evidence="3 4">MDJK11</strain>
    </source>
</reference>
<accession>A0A1Z2LDS1</accession>
<dbReference type="InterPro" id="IPR029068">
    <property type="entry name" value="Glyas_Bleomycin-R_OHBP_Dase"/>
</dbReference>
<dbReference type="InterPro" id="IPR004360">
    <property type="entry name" value="Glyas_Fos-R_dOase_dom"/>
</dbReference>
<dbReference type="Gene3D" id="3.10.180.10">
    <property type="entry name" value="2,3-Dihydroxybiphenyl 1,2-Dioxygenase, domain 1"/>
    <property type="match status" value="1"/>
</dbReference>
<dbReference type="AlphaFoldDB" id="A0A1Z2LDS1"/>
<evidence type="ECO:0000259" key="2">
    <source>
        <dbReference type="PROSITE" id="PS51819"/>
    </source>
</evidence>
<proteinExistence type="predicted"/>
<dbReference type="RefSeq" id="WP_199844013.1">
    <property type="nucleotide sequence ID" value="NZ_CP021744.1"/>
</dbReference>
<sequence>MNRAVVWVLDQDSALAFFTDKFGLEVRADAPLGEGMRWVAVGAKAQPEVQVSLMVPGPPMMDPASAQQLTALIEKGVLVGCTFTVADCHAAFADLSARGVTFLQEPQPRPWGISATLRDDAGTVHEILQPHHQGQEATGWNPDRGRHGSPSLRPPEGFPRPPGRPTGGRTDGRRKR</sequence>
<protein>
    <submittedName>
        <fullName evidence="3">Glyoxalase</fullName>
    </submittedName>
</protein>
<dbReference type="PANTHER" id="PTHR36437">
    <property type="entry name" value="GLYOXALASE/BLEOMYCIN RESISTANCE PROTEIN/DIOXYGENASE"/>
    <property type="match status" value="1"/>
</dbReference>
<dbReference type="Pfam" id="PF00903">
    <property type="entry name" value="Glyoxalase"/>
    <property type="match status" value="1"/>
</dbReference>
<dbReference type="SUPFAM" id="SSF54593">
    <property type="entry name" value="Glyoxalase/Bleomycin resistance protein/Dihydroxybiphenyl dioxygenase"/>
    <property type="match status" value="1"/>
</dbReference>
<dbReference type="KEGG" id="salj:SMD11_6880"/>
<dbReference type="PROSITE" id="PS51819">
    <property type="entry name" value="VOC"/>
    <property type="match status" value="1"/>
</dbReference>